<keyword evidence="2" id="KW-0812">Transmembrane</keyword>
<feature type="compositionally biased region" description="Basic and acidic residues" evidence="1">
    <location>
        <begin position="186"/>
        <end position="203"/>
    </location>
</feature>
<gene>
    <name evidence="3" type="ORF">GSI_07594</name>
</gene>
<evidence type="ECO:0000313" key="4">
    <source>
        <dbReference type="Proteomes" id="UP000230002"/>
    </source>
</evidence>
<evidence type="ECO:0000256" key="2">
    <source>
        <dbReference type="SAM" id="Phobius"/>
    </source>
</evidence>
<dbReference type="AlphaFoldDB" id="A0A2G8S9Z7"/>
<protein>
    <submittedName>
        <fullName evidence="3">Uncharacterized protein</fullName>
    </submittedName>
</protein>
<proteinExistence type="predicted"/>
<name>A0A2G8S9Z7_9APHY</name>
<accession>A0A2G8S9Z7</accession>
<feature type="region of interest" description="Disordered" evidence="1">
    <location>
        <begin position="177"/>
        <end position="203"/>
    </location>
</feature>
<feature type="transmembrane region" description="Helical" evidence="2">
    <location>
        <begin position="74"/>
        <end position="99"/>
    </location>
</feature>
<reference evidence="3 4" key="1">
    <citation type="journal article" date="2015" name="Sci. Rep.">
        <title>Chromosome-level genome map provides insights into diverse defense mechanisms in the medicinal fungus Ganoderma sinense.</title>
        <authorList>
            <person name="Zhu Y."/>
            <person name="Xu J."/>
            <person name="Sun C."/>
            <person name="Zhou S."/>
            <person name="Xu H."/>
            <person name="Nelson D.R."/>
            <person name="Qian J."/>
            <person name="Song J."/>
            <person name="Luo H."/>
            <person name="Xiang L."/>
            <person name="Li Y."/>
            <person name="Xu Z."/>
            <person name="Ji A."/>
            <person name="Wang L."/>
            <person name="Lu S."/>
            <person name="Hayward A."/>
            <person name="Sun W."/>
            <person name="Li X."/>
            <person name="Schwartz D.C."/>
            <person name="Wang Y."/>
            <person name="Chen S."/>
        </authorList>
    </citation>
    <scope>NUCLEOTIDE SEQUENCE [LARGE SCALE GENOMIC DNA]</scope>
    <source>
        <strain evidence="3 4">ZZ0214-1</strain>
    </source>
</reference>
<keyword evidence="2" id="KW-1133">Transmembrane helix</keyword>
<evidence type="ECO:0000256" key="1">
    <source>
        <dbReference type="SAM" id="MobiDB-lite"/>
    </source>
</evidence>
<feature type="transmembrane region" description="Helical" evidence="2">
    <location>
        <begin position="35"/>
        <end position="54"/>
    </location>
</feature>
<dbReference type="Proteomes" id="UP000230002">
    <property type="component" value="Unassembled WGS sequence"/>
</dbReference>
<keyword evidence="4" id="KW-1185">Reference proteome</keyword>
<organism evidence="3 4">
    <name type="scientific">Ganoderma sinense ZZ0214-1</name>
    <dbReference type="NCBI Taxonomy" id="1077348"/>
    <lineage>
        <taxon>Eukaryota</taxon>
        <taxon>Fungi</taxon>
        <taxon>Dikarya</taxon>
        <taxon>Basidiomycota</taxon>
        <taxon>Agaricomycotina</taxon>
        <taxon>Agaricomycetes</taxon>
        <taxon>Polyporales</taxon>
        <taxon>Polyporaceae</taxon>
        <taxon>Ganoderma</taxon>
    </lineage>
</organism>
<sequence length="203" mass="22198">MGPVVTNMASFHWSTVRTDESGNCTGVIQLPETLALSRILLIAADLMVVVLTWAPTYEVAKIARAEFGTKRTTLAFVMLRDGLIFFGIMVTLNVLHLILTACSVLMGADHTSEITQITETLTTILVSRLMLNLQETSYRQGATKSEYESALACGRSISSLHFEQMVGSFGMSPCPNACEGEGDPNDNLKEHSEPTHDHDHEPV</sequence>
<keyword evidence="2" id="KW-0472">Membrane</keyword>
<dbReference type="EMBL" id="AYKW01000015">
    <property type="protein sequence ID" value="PIL30408.1"/>
    <property type="molecule type" value="Genomic_DNA"/>
</dbReference>
<comment type="caution">
    <text evidence="3">The sequence shown here is derived from an EMBL/GenBank/DDBJ whole genome shotgun (WGS) entry which is preliminary data.</text>
</comment>
<evidence type="ECO:0000313" key="3">
    <source>
        <dbReference type="EMBL" id="PIL30408.1"/>
    </source>
</evidence>
<dbReference type="OrthoDB" id="2744098at2759"/>